<dbReference type="InterPro" id="IPR000719">
    <property type="entry name" value="Prot_kinase_dom"/>
</dbReference>
<organism evidence="14 15">
    <name type="scientific">Zootermopsis nevadensis</name>
    <name type="common">Dampwood termite</name>
    <dbReference type="NCBI Taxonomy" id="136037"/>
    <lineage>
        <taxon>Eukaryota</taxon>
        <taxon>Metazoa</taxon>
        <taxon>Ecdysozoa</taxon>
        <taxon>Arthropoda</taxon>
        <taxon>Hexapoda</taxon>
        <taxon>Insecta</taxon>
        <taxon>Pterygota</taxon>
        <taxon>Neoptera</taxon>
        <taxon>Polyneoptera</taxon>
        <taxon>Dictyoptera</taxon>
        <taxon>Blattodea</taxon>
        <taxon>Blattoidea</taxon>
        <taxon>Termitoidae</taxon>
        <taxon>Termopsidae</taxon>
        <taxon>Zootermopsis</taxon>
    </lineage>
</organism>
<dbReference type="Gene3D" id="1.10.510.10">
    <property type="entry name" value="Transferase(Phosphotransferase) domain 1"/>
    <property type="match status" value="1"/>
</dbReference>
<dbReference type="InParanoid" id="A0A067R4A3"/>
<keyword evidence="15" id="KW-1185">Reference proteome</keyword>
<dbReference type="InterPro" id="IPR033701">
    <property type="entry name" value="POLO_box_1"/>
</dbReference>
<evidence type="ECO:0000256" key="6">
    <source>
        <dbReference type="ARBA" id="ARBA00022737"/>
    </source>
</evidence>
<feature type="domain" description="Protein kinase" evidence="12">
    <location>
        <begin position="1"/>
        <end position="243"/>
    </location>
</feature>
<evidence type="ECO:0000256" key="7">
    <source>
        <dbReference type="ARBA" id="ARBA00022741"/>
    </source>
</evidence>
<feature type="non-terminal residue" evidence="14">
    <location>
        <position position="579"/>
    </location>
</feature>
<dbReference type="FunFam" id="3.30.1120.30:FF:000001">
    <property type="entry name" value="Serine/threonine-protein kinase PLK"/>
    <property type="match status" value="1"/>
</dbReference>
<evidence type="ECO:0000259" key="12">
    <source>
        <dbReference type="PROSITE" id="PS50011"/>
    </source>
</evidence>
<dbReference type="Pfam" id="PF00659">
    <property type="entry name" value="POLO_box"/>
    <property type="match status" value="2"/>
</dbReference>
<dbReference type="InterPro" id="IPR008271">
    <property type="entry name" value="Ser/Thr_kinase_AS"/>
</dbReference>
<dbReference type="SUPFAM" id="SSF56112">
    <property type="entry name" value="Protein kinase-like (PK-like)"/>
    <property type="match status" value="1"/>
</dbReference>
<dbReference type="eggNOG" id="KOG0575">
    <property type="taxonomic scope" value="Eukaryota"/>
</dbReference>
<dbReference type="GO" id="GO:0007052">
    <property type="term" value="P:mitotic spindle organization"/>
    <property type="evidence" value="ECO:0007669"/>
    <property type="project" value="TreeGrafter"/>
</dbReference>
<comment type="catalytic activity">
    <reaction evidence="11">
        <text>L-seryl-[protein] + ATP = O-phospho-L-seryl-[protein] + ADP + H(+)</text>
        <dbReference type="Rhea" id="RHEA:17989"/>
        <dbReference type="Rhea" id="RHEA-COMP:9863"/>
        <dbReference type="Rhea" id="RHEA-COMP:11604"/>
        <dbReference type="ChEBI" id="CHEBI:15378"/>
        <dbReference type="ChEBI" id="CHEBI:29999"/>
        <dbReference type="ChEBI" id="CHEBI:30616"/>
        <dbReference type="ChEBI" id="CHEBI:83421"/>
        <dbReference type="ChEBI" id="CHEBI:456216"/>
        <dbReference type="EC" id="2.7.11.21"/>
    </reaction>
</comment>
<comment type="subcellular location">
    <subcellularLocation>
        <location evidence="1">Cytoplasm</location>
    </subcellularLocation>
</comment>
<dbReference type="SUPFAM" id="SSF82615">
    <property type="entry name" value="Polo-box domain"/>
    <property type="match status" value="2"/>
</dbReference>
<comment type="catalytic activity">
    <reaction evidence="10">
        <text>L-threonyl-[protein] + ATP = O-phospho-L-threonyl-[protein] + ADP + H(+)</text>
        <dbReference type="Rhea" id="RHEA:46608"/>
        <dbReference type="Rhea" id="RHEA-COMP:11060"/>
        <dbReference type="Rhea" id="RHEA-COMP:11605"/>
        <dbReference type="ChEBI" id="CHEBI:15378"/>
        <dbReference type="ChEBI" id="CHEBI:30013"/>
        <dbReference type="ChEBI" id="CHEBI:30616"/>
        <dbReference type="ChEBI" id="CHEBI:61977"/>
        <dbReference type="ChEBI" id="CHEBI:456216"/>
        <dbReference type="EC" id="2.7.11.21"/>
    </reaction>
</comment>
<evidence type="ECO:0000313" key="14">
    <source>
        <dbReference type="EMBL" id="KDR17990.1"/>
    </source>
</evidence>
<dbReference type="PANTHER" id="PTHR24345">
    <property type="entry name" value="SERINE/THREONINE-PROTEIN KINASE PLK"/>
    <property type="match status" value="1"/>
</dbReference>
<dbReference type="Pfam" id="PF00069">
    <property type="entry name" value="Pkinase"/>
    <property type="match status" value="1"/>
</dbReference>
<dbReference type="GO" id="GO:0005737">
    <property type="term" value="C:cytoplasm"/>
    <property type="evidence" value="ECO:0007669"/>
    <property type="project" value="UniProtKB-SubCell"/>
</dbReference>
<accession>A0A067R4A3</accession>
<keyword evidence="7" id="KW-0547">Nucleotide-binding</keyword>
<keyword evidence="3" id="KW-0963">Cytoplasm</keyword>
<dbReference type="InterPro" id="IPR000959">
    <property type="entry name" value="POLO_box_dom"/>
</dbReference>
<evidence type="ECO:0000256" key="10">
    <source>
        <dbReference type="ARBA" id="ARBA00047802"/>
    </source>
</evidence>
<evidence type="ECO:0000256" key="3">
    <source>
        <dbReference type="ARBA" id="ARBA00022490"/>
    </source>
</evidence>
<evidence type="ECO:0000256" key="9">
    <source>
        <dbReference type="ARBA" id="ARBA00022840"/>
    </source>
</evidence>
<dbReference type="OMA" id="RFGCDEA"/>
<dbReference type="GO" id="GO:0005813">
    <property type="term" value="C:centrosome"/>
    <property type="evidence" value="ECO:0007669"/>
    <property type="project" value="TreeGrafter"/>
</dbReference>
<name>A0A067R4A3_ZOONE</name>
<dbReference type="InterPro" id="IPR033695">
    <property type="entry name" value="POLO_box_2"/>
</dbReference>
<keyword evidence="5" id="KW-0808">Transferase</keyword>
<keyword evidence="6" id="KW-0677">Repeat</keyword>
<dbReference type="AlphaFoldDB" id="A0A067R4A3"/>
<evidence type="ECO:0000256" key="11">
    <source>
        <dbReference type="ARBA" id="ARBA00048347"/>
    </source>
</evidence>
<dbReference type="InterPro" id="IPR011009">
    <property type="entry name" value="Kinase-like_dom_sf"/>
</dbReference>
<keyword evidence="9" id="KW-0067">ATP-binding</keyword>
<dbReference type="EC" id="2.7.11.21" evidence="2"/>
<dbReference type="GO" id="GO:0000922">
    <property type="term" value="C:spindle pole"/>
    <property type="evidence" value="ECO:0007669"/>
    <property type="project" value="TreeGrafter"/>
</dbReference>
<dbReference type="GO" id="GO:0005634">
    <property type="term" value="C:nucleus"/>
    <property type="evidence" value="ECO:0007669"/>
    <property type="project" value="TreeGrafter"/>
</dbReference>
<feature type="domain" description="POLO box" evidence="13">
    <location>
        <begin position="400"/>
        <end position="478"/>
    </location>
</feature>
<protein>
    <recommendedName>
        <fullName evidence="2">polo kinase</fullName>
        <ecNumber evidence="2">2.7.11.21</ecNumber>
    </recommendedName>
</protein>
<evidence type="ECO:0000256" key="8">
    <source>
        <dbReference type="ARBA" id="ARBA00022777"/>
    </source>
</evidence>
<dbReference type="Gene3D" id="3.30.200.20">
    <property type="entry name" value="Phosphorylase Kinase, domain 1"/>
    <property type="match status" value="1"/>
</dbReference>
<feature type="non-terminal residue" evidence="14">
    <location>
        <position position="1"/>
    </location>
</feature>
<feature type="domain" description="POLO box" evidence="13">
    <location>
        <begin position="504"/>
        <end position="579"/>
    </location>
</feature>
<evidence type="ECO:0000256" key="4">
    <source>
        <dbReference type="ARBA" id="ARBA00022527"/>
    </source>
</evidence>
<proteinExistence type="predicted"/>
<dbReference type="SMART" id="SM00220">
    <property type="entry name" value="S_TKc"/>
    <property type="match status" value="1"/>
</dbReference>
<evidence type="ECO:0000259" key="13">
    <source>
        <dbReference type="PROSITE" id="PS50078"/>
    </source>
</evidence>
<dbReference type="GO" id="GO:0005524">
    <property type="term" value="F:ATP binding"/>
    <property type="evidence" value="ECO:0007669"/>
    <property type="project" value="UniProtKB-KW"/>
</dbReference>
<evidence type="ECO:0000256" key="1">
    <source>
        <dbReference type="ARBA" id="ARBA00004496"/>
    </source>
</evidence>
<dbReference type="EMBL" id="KK852708">
    <property type="protein sequence ID" value="KDR17990.1"/>
    <property type="molecule type" value="Genomic_DNA"/>
</dbReference>
<dbReference type="PROSITE" id="PS50078">
    <property type="entry name" value="POLO_BOX"/>
    <property type="match status" value="2"/>
</dbReference>
<evidence type="ECO:0000256" key="5">
    <source>
        <dbReference type="ARBA" id="ARBA00022679"/>
    </source>
</evidence>
<keyword evidence="8" id="KW-0418">Kinase</keyword>
<dbReference type="PROSITE" id="PS50011">
    <property type="entry name" value="PROTEIN_KINASE_DOM"/>
    <property type="match status" value="1"/>
</dbReference>
<dbReference type="PANTHER" id="PTHR24345:SF0">
    <property type="entry name" value="CELL CYCLE SERINE_THREONINE-PROTEIN KINASE CDC5_MSD2"/>
    <property type="match status" value="1"/>
</dbReference>
<dbReference type="GO" id="GO:0000776">
    <property type="term" value="C:kinetochore"/>
    <property type="evidence" value="ECO:0007669"/>
    <property type="project" value="TreeGrafter"/>
</dbReference>
<dbReference type="FunFam" id="3.30.200.20:FF:000042">
    <property type="entry name" value="Aurora kinase A"/>
    <property type="match status" value="1"/>
</dbReference>
<dbReference type="Proteomes" id="UP000027135">
    <property type="component" value="Unassembled WGS sequence"/>
</dbReference>
<dbReference type="FunFam" id="1.10.510.10:FF:000571">
    <property type="entry name" value="Maternal embryonic leucine zipper kinase"/>
    <property type="match status" value="1"/>
</dbReference>
<keyword evidence="4" id="KW-0723">Serine/threonine-protein kinase</keyword>
<gene>
    <name evidence="14" type="ORF">L798_07171</name>
</gene>
<dbReference type="Gene3D" id="3.30.1120.30">
    <property type="entry name" value="POLO box domain"/>
    <property type="match status" value="2"/>
</dbReference>
<dbReference type="STRING" id="136037.A0A067R4A3"/>
<dbReference type="GO" id="GO:0004674">
    <property type="term" value="F:protein serine/threonine kinase activity"/>
    <property type="evidence" value="ECO:0007669"/>
    <property type="project" value="UniProtKB-KW"/>
</dbReference>
<dbReference type="InterPro" id="IPR036947">
    <property type="entry name" value="POLO_box_dom_sf"/>
</dbReference>
<evidence type="ECO:0000313" key="15">
    <source>
        <dbReference type="Proteomes" id="UP000027135"/>
    </source>
</evidence>
<sequence length="579" mass="65420">QGGFARVHELIDLTTNTVYAGKIIPKNRITKRHHMQKIAREILIHQNLVHRNVVRLHHFFEDTVNAYIILENCSRKSLVHVLKHRNVITEPEVRYYLCQLVAGVSYIHSQHVIHRDLKPGNMFLGEDMVVKIGDFGLATQVDGDKRVTICGTPNYIAPEVLNKLSYSYEADVWAIGCIMYAMLVGQPPFETATLKETYARIVGNKYALPPLASEPARSLICELLQPKPEDRPKLDEICKHEFFTSGYMPESLSPSCCYTMPKFASVALLSRPPQPQSQIICQAPILSQDLKSLTNSVSTLKIPTQKSPNTIAKVACSSPSAGSIIASIRKDRDARQSSLKQKLSSVLCPDKMTLCRKRPNNAVTLYRFLSDCFNKMPPAKPSGSDPSGNPPRVSSVSPLFVSKWIDYSNKYGFGFQLSDKSVGVLFNDTTRMSFTPDRNRVEFHDMHGKVTAHPHNSVPAPLHERLALLQYFTEYMDEHLTEGGDIKHQSQVAAANRHKSTVPHMKRWVRTNTAIIMELCNGTLQINFFKDHTKVIISAEKHGYMVTYINGERLSCSYWLAHISQFSCETNIYDRLWFA</sequence>
<evidence type="ECO:0000256" key="2">
    <source>
        <dbReference type="ARBA" id="ARBA00012424"/>
    </source>
</evidence>
<dbReference type="CDD" id="cd13117">
    <property type="entry name" value="POLO_box_2"/>
    <property type="match status" value="1"/>
</dbReference>
<reference evidence="14 15" key="1">
    <citation type="journal article" date="2014" name="Nat. Commun.">
        <title>Molecular traces of alternative social organization in a termite genome.</title>
        <authorList>
            <person name="Terrapon N."/>
            <person name="Li C."/>
            <person name="Robertson H.M."/>
            <person name="Ji L."/>
            <person name="Meng X."/>
            <person name="Booth W."/>
            <person name="Chen Z."/>
            <person name="Childers C.P."/>
            <person name="Glastad K.M."/>
            <person name="Gokhale K."/>
            <person name="Gowin J."/>
            <person name="Gronenberg W."/>
            <person name="Hermansen R.A."/>
            <person name="Hu H."/>
            <person name="Hunt B.G."/>
            <person name="Huylmans A.K."/>
            <person name="Khalil S.M."/>
            <person name="Mitchell R.D."/>
            <person name="Munoz-Torres M.C."/>
            <person name="Mustard J.A."/>
            <person name="Pan H."/>
            <person name="Reese J.T."/>
            <person name="Scharf M.E."/>
            <person name="Sun F."/>
            <person name="Vogel H."/>
            <person name="Xiao J."/>
            <person name="Yang W."/>
            <person name="Yang Z."/>
            <person name="Yang Z."/>
            <person name="Zhou J."/>
            <person name="Zhu J."/>
            <person name="Brent C.S."/>
            <person name="Elsik C.G."/>
            <person name="Goodisman M.A."/>
            <person name="Liberles D.A."/>
            <person name="Roe R.M."/>
            <person name="Vargo E.L."/>
            <person name="Vilcinskas A."/>
            <person name="Wang J."/>
            <person name="Bornberg-Bauer E."/>
            <person name="Korb J."/>
            <person name="Zhang G."/>
            <person name="Liebig J."/>
        </authorList>
    </citation>
    <scope>NUCLEOTIDE SEQUENCE [LARGE SCALE GENOMIC DNA]</scope>
    <source>
        <tissue evidence="14">Whole organism</tissue>
    </source>
</reference>
<dbReference type="PROSITE" id="PS00108">
    <property type="entry name" value="PROTEIN_KINASE_ST"/>
    <property type="match status" value="1"/>
</dbReference>
<dbReference type="CDD" id="cd13118">
    <property type="entry name" value="POLO_box_1"/>
    <property type="match status" value="1"/>
</dbReference>